<dbReference type="PANTHER" id="PTHR31308">
    <property type="match status" value="1"/>
</dbReference>
<comment type="similarity">
    <text evidence="1 4">Belongs to the glycosyl hydrolase 5 (cellulase A) family.</text>
</comment>
<name>A0ABV5E249_9ACTN</name>
<keyword evidence="8" id="KW-1185">Reference proteome</keyword>
<evidence type="ECO:0000256" key="2">
    <source>
        <dbReference type="ARBA" id="ARBA00022801"/>
    </source>
</evidence>
<proteinExistence type="inferred from homology"/>
<evidence type="ECO:0000313" key="8">
    <source>
        <dbReference type="Proteomes" id="UP001585053"/>
    </source>
</evidence>
<gene>
    <name evidence="7" type="ORF">VSQ78_24725</name>
</gene>
<dbReference type="Pfam" id="PF18564">
    <property type="entry name" value="Glyco_hydro_5_C"/>
    <property type="match status" value="1"/>
</dbReference>
<dbReference type="Proteomes" id="UP001585053">
    <property type="component" value="Unassembled WGS sequence"/>
</dbReference>
<evidence type="ECO:0000259" key="6">
    <source>
        <dbReference type="Pfam" id="PF18564"/>
    </source>
</evidence>
<dbReference type="InterPro" id="IPR013780">
    <property type="entry name" value="Glyco_hydro_b"/>
</dbReference>
<comment type="caution">
    <text evidence="7">The sequence shown here is derived from an EMBL/GenBank/DDBJ whole genome shotgun (WGS) entry which is preliminary data.</text>
</comment>
<dbReference type="Gene3D" id="3.20.20.80">
    <property type="entry name" value="Glycosidases"/>
    <property type="match status" value="1"/>
</dbReference>
<keyword evidence="2 4" id="KW-0378">Hydrolase</keyword>
<feature type="domain" description="Glycoside hydrolase family 5" evidence="5">
    <location>
        <begin position="50"/>
        <end position="371"/>
    </location>
</feature>
<dbReference type="InterPro" id="IPR041036">
    <property type="entry name" value="GH5_C"/>
</dbReference>
<dbReference type="InterPro" id="IPR001547">
    <property type="entry name" value="Glyco_hydro_5"/>
</dbReference>
<protein>
    <submittedName>
        <fullName evidence="7">Cellulase family glycosylhydrolase</fullName>
    </submittedName>
</protein>
<dbReference type="Pfam" id="PF00150">
    <property type="entry name" value="Cellulase"/>
    <property type="match status" value="1"/>
</dbReference>
<dbReference type="InterPro" id="IPR017853">
    <property type="entry name" value="GH"/>
</dbReference>
<evidence type="ECO:0000256" key="1">
    <source>
        <dbReference type="ARBA" id="ARBA00005641"/>
    </source>
</evidence>
<organism evidence="7 8">
    <name type="scientific">Nocardiopsis alba</name>
    <dbReference type="NCBI Taxonomy" id="53437"/>
    <lineage>
        <taxon>Bacteria</taxon>
        <taxon>Bacillati</taxon>
        <taxon>Actinomycetota</taxon>
        <taxon>Actinomycetes</taxon>
        <taxon>Streptosporangiales</taxon>
        <taxon>Nocardiopsidaceae</taxon>
        <taxon>Nocardiopsis</taxon>
    </lineage>
</organism>
<evidence type="ECO:0000256" key="4">
    <source>
        <dbReference type="RuleBase" id="RU361153"/>
    </source>
</evidence>
<keyword evidence="3 4" id="KW-0326">Glycosidase</keyword>
<feature type="domain" description="Glycoside hydrolase family 5 C-terminal" evidence="6">
    <location>
        <begin position="397"/>
        <end position="481"/>
    </location>
</feature>
<dbReference type="PROSITE" id="PS00659">
    <property type="entry name" value="GLYCOSYL_HYDROL_F5"/>
    <property type="match status" value="1"/>
</dbReference>
<dbReference type="SUPFAM" id="SSF51445">
    <property type="entry name" value="(Trans)glycosidases"/>
    <property type="match status" value="1"/>
</dbReference>
<evidence type="ECO:0000313" key="7">
    <source>
        <dbReference type="EMBL" id="MFB8770919.1"/>
    </source>
</evidence>
<dbReference type="RefSeq" id="WP_376737856.1">
    <property type="nucleotide sequence ID" value="NZ_JAYMRS010000016.1"/>
</dbReference>
<evidence type="ECO:0000259" key="5">
    <source>
        <dbReference type="Pfam" id="PF00150"/>
    </source>
</evidence>
<dbReference type="EMBL" id="JAYMRS010000016">
    <property type="protein sequence ID" value="MFB8770919.1"/>
    <property type="molecule type" value="Genomic_DNA"/>
</dbReference>
<sequence length="489" mass="54054">MQPPGKRGLVPAALIVLVLLLGSGVAALTRHDTDAPVRYLTDDQGRALFLHGLNTSGSAKDDPDHLPWITEEDVQTEYDAMGTNFVRFLIQWQALEPEEGVYDEDYLDEVAERVDWYAERGYHVLLDMHQDLYGRFTNTEQHSGNGAPEWATRTDDLPVRPREQWELVYLEPGVMRAFDHFWGTAGGDTDLMDAYADAWRHVADRFADEPAVIGYDLMNEPFGGSLQGTDFEAGPLAELYRRSMERIREVDQDTWIFVEGQAVGVNWGLPSALPHLEDPREGEPRVVYAPHMYALPMDLGQPYEGDSKGGIDASVDAWSEHVRLVGERLEAPIVLGEFGLDMSGAGAPEFVERMLEETETMAAGRTYWSNDLDGWGPWEEADDGGLAPGPLAHVMNRAYPRAVAGEPLGWGYDAEAGELTVRYTERDGVSGATELYLPSDVFGEGHEPTVVLGGDGSWNAEWDEGMRVLHVTVTGAADGDETVLTVTPE</sequence>
<reference evidence="7 8" key="1">
    <citation type="submission" date="2024-01" db="EMBL/GenBank/DDBJ databases">
        <title>Genome mining of biosynthetic gene clusters to explore secondary metabolites of Streptomyces sp.</title>
        <authorList>
            <person name="Baig A."/>
            <person name="Ajitkumar Shintre N."/>
            <person name="Kumar H."/>
            <person name="Anbarasu A."/>
            <person name="Ramaiah S."/>
        </authorList>
    </citation>
    <scope>NUCLEOTIDE SEQUENCE [LARGE SCALE GENOMIC DNA]</scope>
    <source>
        <strain evidence="7 8">A01</strain>
    </source>
</reference>
<dbReference type="PANTHER" id="PTHR31308:SF3">
    <property type="entry name" value="ENDOGLYCOCERAMIDASE"/>
    <property type="match status" value="1"/>
</dbReference>
<dbReference type="InterPro" id="IPR052066">
    <property type="entry name" value="Glycosphingolipid_Hydrolases"/>
</dbReference>
<dbReference type="Gene3D" id="2.60.40.1180">
    <property type="entry name" value="Golgi alpha-mannosidase II"/>
    <property type="match status" value="1"/>
</dbReference>
<accession>A0ABV5E249</accession>
<evidence type="ECO:0000256" key="3">
    <source>
        <dbReference type="ARBA" id="ARBA00023295"/>
    </source>
</evidence>
<dbReference type="InterPro" id="IPR018087">
    <property type="entry name" value="Glyco_hydro_5_CS"/>
</dbReference>